<keyword evidence="1" id="KW-0472">Membrane</keyword>
<proteinExistence type="predicted"/>
<evidence type="ECO:0000313" key="3">
    <source>
        <dbReference type="Proteomes" id="UP000033860"/>
    </source>
</evidence>
<keyword evidence="1" id="KW-0812">Transmembrane</keyword>
<reference evidence="2 3" key="1">
    <citation type="journal article" date="2015" name="Nature">
        <title>rRNA introns, odd ribosomes, and small enigmatic genomes across a large radiation of phyla.</title>
        <authorList>
            <person name="Brown C.T."/>
            <person name="Hug L.A."/>
            <person name="Thomas B.C."/>
            <person name="Sharon I."/>
            <person name="Castelle C.J."/>
            <person name="Singh A."/>
            <person name="Wilkins M.J."/>
            <person name="Williams K.H."/>
            <person name="Banfield J.F."/>
        </authorList>
    </citation>
    <scope>NUCLEOTIDE SEQUENCE [LARGE SCALE GENOMIC DNA]</scope>
</reference>
<accession>A0A0G1RWK7</accession>
<feature type="transmembrane region" description="Helical" evidence="1">
    <location>
        <begin position="143"/>
        <end position="167"/>
    </location>
</feature>
<feature type="transmembrane region" description="Helical" evidence="1">
    <location>
        <begin position="290"/>
        <end position="306"/>
    </location>
</feature>
<evidence type="ECO:0000256" key="1">
    <source>
        <dbReference type="SAM" id="Phobius"/>
    </source>
</evidence>
<feature type="transmembrane region" description="Helical" evidence="1">
    <location>
        <begin position="84"/>
        <end position="108"/>
    </location>
</feature>
<feature type="transmembrane region" description="Helical" evidence="1">
    <location>
        <begin position="6"/>
        <end position="24"/>
    </location>
</feature>
<feature type="transmembrane region" description="Helical" evidence="1">
    <location>
        <begin position="120"/>
        <end position="137"/>
    </location>
</feature>
<comment type="caution">
    <text evidence="2">The sequence shown here is derived from an EMBL/GenBank/DDBJ whole genome shotgun (WGS) entry which is preliminary data.</text>
</comment>
<evidence type="ECO:0008006" key="4">
    <source>
        <dbReference type="Google" id="ProtNLM"/>
    </source>
</evidence>
<dbReference type="Proteomes" id="UP000033860">
    <property type="component" value="Unassembled WGS sequence"/>
</dbReference>
<feature type="transmembrane region" description="Helical" evidence="1">
    <location>
        <begin position="266"/>
        <end position="284"/>
    </location>
</feature>
<protein>
    <recommendedName>
        <fullName evidence="4">Glycosyltransferase RgtA/B/C/D-like domain-containing protein</fullName>
    </recommendedName>
</protein>
<feature type="transmembrane region" description="Helical" evidence="1">
    <location>
        <begin position="55"/>
        <end position="78"/>
    </location>
</feature>
<feature type="transmembrane region" description="Helical" evidence="1">
    <location>
        <begin position="237"/>
        <end position="259"/>
    </location>
</feature>
<dbReference type="EMBL" id="LCNT01000003">
    <property type="protein sequence ID" value="KKU61522.1"/>
    <property type="molecule type" value="Genomic_DNA"/>
</dbReference>
<keyword evidence="1" id="KW-1133">Transmembrane helix</keyword>
<feature type="transmembrane region" description="Helical" evidence="1">
    <location>
        <begin position="179"/>
        <end position="196"/>
    </location>
</feature>
<organism evidence="2 3">
    <name type="scientific">Candidatus Beckwithbacteria bacterium GW2011_GWB1_47_15</name>
    <dbReference type="NCBI Taxonomy" id="1618371"/>
    <lineage>
        <taxon>Bacteria</taxon>
        <taxon>Candidatus Beckwithiibacteriota</taxon>
    </lineage>
</organism>
<evidence type="ECO:0000313" key="2">
    <source>
        <dbReference type="EMBL" id="KKU61522.1"/>
    </source>
</evidence>
<dbReference type="AlphaFoldDB" id="A0A0G1RWK7"/>
<name>A0A0G1RWK7_9BACT</name>
<gene>
    <name evidence="2" type="ORF">UX85_C0003G0181</name>
</gene>
<sequence>MRLAPKFWWGLGLVLILHGVMFWVKQSQNPLWYQQDNYVGYARGLIEGGGIDQPWLFPGLAMLIAAAAKAVGSVVVAATGVAAISLAAIYALAYLMTYDWLFAAMISLFPPIVFEQTSKVSTTGLVVAGWLGAYYLYSKRRGYWASLVTVLSALVRPVAVILGVAWLIDLGTKGKYKEALINGLILGLFPMGLWLFNRQVFGEGVFYQAKMYQTLGPVRVGIVQFGRDILRAVDWGYWRILASGLTYLGLSLVLVGMIIKSRAEVLIKWWAGLTLVYVLAVGPEPLLEEFRRYIAVLFPLGLVVLYPRFKPYRLVLGVLMVMSLAAFW</sequence>